<accession>A0A1J4JLV9</accession>
<dbReference type="PANTHER" id="PTHR11117:SF2">
    <property type="entry name" value="SUCCINATE--COA LIGASE [ADP_GDP-FORMING] SUBUNIT ALPHA, MITOCHONDRIAL"/>
    <property type="match status" value="1"/>
</dbReference>
<evidence type="ECO:0000256" key="3">
    <source>
        <dbReference type="ARBA" id="ARBA00022741"/>
    </source>
</evidence>
<dbReference type="VEuPathDB" id="TrichDB:TRFO_08812"/>
<evidence type="ECO:0000313" key="12">
    <source>
        <dbReference type="EMBL" id="OHS98539.1"/>
    </source>
</evidence>
<dbReference type="EC" id="6.2.1.5" evidence="7"/>
<feature type="binding site" evidence="7">
    <location>
        <position position="173"/>
    </location>
    <ligand>
        <name>substrate</name>
        <note>ligand shared with subunit beta</note>
    </ligand>
</feature>
<dbReference type="GO" id="GO:0034492">
    <property type="term" value="C:hydrogenosome lumen"/>
    <property type="evidence" value="ECO:0007669"/>
    <property type="project" value="UniProtKB-SubCell"/>
</dbReference>
<dbReference type="NCBIfam" id="NF004230">
    <property type="entry name" value="PRK05678.1"/>
    <property type="match status" value="1"/>
</dbReference>
<name>A0A1J4JLV9_9EUKA</name>
<evidence type="ECO:0000256" key="8">
    <source>
        <dbReference type="PIRSR" id="PIRSR001553-1"/>
    </source>
</evidence>
<comment type="catalytic activity">
    <reaction evidence="7">
        <text>succinate + ATP + CoA = succinyl-CoA + ADP + phosphate</text>
        <dbReference type="Rhea" id="RHEA:17661"/>
        <dbReference type="ChEBI" id="CHEBI:30031"/>
        <dbReference type="ChEBI" id="CHEBI:30616"/>
        <dbReference type="ChEBI" id="CHEBI:43474"/>
        <dbReference type="ChEBI" id="CHEBI:57287"/>
        <dbReference type="ChEBI" id="CHEBI:57292"/>
        <dbReference type="ChEBI" id="CHEBI:456216"/>
        <dbReference type="EC" id="6.2.1.5"/>
    </reaction>
</comment>
<dbReference type="EMBL" id="KX579567">
    <property type="protein sequence ID" value="ARM19801.1"/>
    <property type="molecule type" value="Genomic_DNA"/>
</dbReference>
<dbReference type="SMART" id="SM00881">
    <property type="entry name" value="CoA_binding"/>
    <property type="match status" value="1"/>
</dbReference>
<evidence type="ECO:0000313" key="11">
    <source>
        <dbReference type="EMBL" id="ARM19801.1"/>
    </source>
</evidence>
<evidence type="ECO:0000256" key="9">
    <source>
        <dbReference type="RuleBase" id="RU000677"/>
    </source>
</evidence>
<comment type="subcellular location">
    <subcellularLocation>
        <location evidence="5">Hydrogenosome lumen</location>
    </subcellularLocation>
    <subcellularLocation>
        <location evidence="7">Mitochondrion</location>
    </subcellularLocation>
</comment>
<evidence type="ECO:0000313" key="13">
    <source>
        <dbReference type="Proteomes" id="UP000179807"/>
    </source>
</evidence>
<dbReference type="Pfam" id="PF02629">
    <property type="entry name" value="CoA_binding"/>
    <property type="match status" value="1"/>
</dbReference>
<comment type="caution">
    <text evidence="7">Lacks conserved residue(s) required for the propagation of feature annotation.</text>
</comment>
<keyword evidence="13" id="KW-1185">Reference proteome</keyword>
<dbReference type="OrthoDB" id="1664372at2759"/>
<dbReference type="HAMAP" id="MF_01988">
    <property type="entry name" value="Succ_CoA_alpha"/>
    <property type="match status" value="1"/>
</dbReference>
<keyword evidence="4" id="KW-0809">Transit peptide</keyword>
<reference evidence="11" key="1">
    <citation type="submission" date="2016-07" db="EMBL/GenBank/DDBJ databases">
        <authorList>
            <person name="Rosa I.A."/>
            <person name="Brigido M.C."/>
            <person name="Santos E.O."/>
            <person name="Almeida L.G.P."/>
            <person name="Zingalli R.B."/>
            <person name="Vasconcelos A.T.R."/>
            <person name="Souza W."/>
            <person name="Benchimol M."/>
        </authorList>
    </citation>
    <scope>NUCLEOTIDE SEQUENCE</scope>
    <source>
        <strain evidence="11">8812</strain>
    </source>
</reference>
<dbReference type="Gene3D" id="3.40.50.720">
    <property type="entry name" value="NAD(P)-binding Rossmann-like Domain"/>
    <property type="match status" value="1"/>
</dbReference>
<feature type="binding site" evidence="7">
    <location>
        <position position="56"/>
    </location>
    <ligand>
        <name>CoA</name>
        <dbReference type="ChEBI" id="CHEBI:57287"/>
    </ligand>
</feature>
<dbReference type="UniPathway" id="UPA00223">
    <property type="reaction ID" value="UER00999"/>
</dbReference>
<dbReference type="InterPro" id="IPR033847">
    <property type="entry name" value="Citrt_syn/SCS-alpha_CS"/>
</dbReference>
<evidence type="ECO:0000259" key="10">
    <source>
        <dbReference type="SMART" id="SM00881"/>
    </source>
</evidence>
<evidence type="ECO:0000256" key="4">
    <source>
        <dbReference type="ARBA" id="ARBA00022946"/>
    </source>
</evidence>
<evidence type="ECO:0000256" key="7">
    <source>
        <dbReference type="HAMAP-Rule" id="MF_03222"/>
    </source>
</evidence>
<dbReference type="EMBL" id="MLAK01001049">
    <property type="protein sequence ID" value="OHS98539.1"/>
    <property type="molecule type" value="Genomic_DNA"/>
</dbReference>
<dbReference type="PANTHER" id="PTHR11117">
    <property type="entry name" value="SUCCINYL-COA LIGASE SUBUNIT ALPHA"/>
    <property type="match status" value="1"/>
</dbReference>
<dbReference type="GO" id="GO:0005739">
    <property type="term" value="C:mitochondrion"/>
    <property type="evidence" value="ECO:0007669"/>
    <property type="project" value="UniProtKB-SubCell"/>
</dbReference>
<evidence type="ECO:0000256" key="5">
    <source>
        <dbReference type="ARBA" id="ARBA00060367"/>
    </source>
</evidence>
<dbReference type="GO" id="GO:0006099">
    <property type="term" value="P:tricarboxylic acid cycle"/>
    <property type="evidence" value="ECO:0007669"/>
    <property type="project" value="UniProtKB-UniRule"/>
</dbReference>
<dbReference type="FunFam" id="3.40.50.261:FF:000006">
    <property type="entry name" value="Succinate--CoA ligase [ADP-forming] subunit alpha"/>
    <property type="match status" value="1"/>
</dbReference>
<comment type="similarity">
    <text evidence="7 9">Belongs to the succinate/malate CoA ligase alpha subunit family.</text>
</comment>
<dbReference type="GO" id="GO:0009361">
    <property type="term" value="C:succinate-CoA ligase complex (ADP-forming)"/>
    <property type="evidence" value="ECO:0007669"/>
    <property type="project" value="TreeGrafter"/>
</dbReference>
<protein>
    <recommendedName>
        <fullName evidence="7">Succinate--CoA ligase [ADP-forming] subunit alpha, mitochondrial</fullName>
        <ecNumber evidence="7">6.2.1.5</ecNumber>
    </recommendedName>
    <alternativeName>
        <fullName evidence="7">Succinyl-CoA synthetase subunit alpha</fullName>
        <shortName evidence="7">SCS-alpha</shortName>
    </alternativeName>
</protein>
<comment type="function">
    <text evidence="7">Succinyl-CoA synthetase functions in the citric acid cycle (TCA), coupling the hydrolysis of succinyl-CoA to the synthesis of ATP and thus represents the only step of substrate-level phosphorylation in the TCA. The alpha subunit of the enzyme binds the substrates coenzyme A and phosphate, while succinate binding and nucleotide specificity is provided by the beta subunit.</text>
</comment>
<dbReference type="GO" id="GO:0004776">
    <property type="term" value="F:succinate-CoA ligase (GDP-forming) activity"/>
    <property type="evidence" value="ECO:0007669"/>
    <property type="project" value="TreeGrafter"/>
</dbReference>
<dbReference type="NCBIfam" id="TIGR01019">
    <property type="entry name" value="sucCoAalpha"/>
    <property type="match status" value="1"/>
</dbReference>
<keyword evidence="2 7" id="KW-0436">Ligase</keyword>
<dbReference type="Proteomes" id="UP000179807">
    <property type="component" value="Unassembled WGS sequence"/>
</dbReference>
<reference evidence="11" key="3">
    <citation type="journal article" date="2017" name="Biol. Cell">
        <title>The costa of trichomonads: A complex macromolecular cytoskeleton structure made of uncommon proteins.</title>
        <authorList>
            <person name="de Andrade Rosa I."/>
            <person name="Brigido M.C."/>
            <person name="de Oliveira Santos E."/>
            <person name="Gonzaga L."/>
            <person name="Zingali R.B."/>
            <person name="de Vasconcelos A.T."/>
            <person name="de Souza W."/>
            <person name="Benchimol M."/>
        </authorList>
    </citation>
    <scope>NUCLEOTIDE SEQUENCE</scope>
    <source>
        <strain evidence="11">8812</strain>
    </source>
</reference>
<dbReference type="Pfam" id="PF00549">
    <property type="entry name" value="Ligase_CoA"/>
    <property type="match status" value="1"/>
</dbReference>
<organism evidence="12 13">
    <name type="scientific">Tritrichomonas foetus</name>
    <dbReference type="NCBI Taxonomy" id="1144522"/>
    <lineage>
        <taxon>Eukaryota</taxon>
        <taxon>Metamonada</taxon>
        <taxon>Parabasalia</taxon>
        <taxon>Tritrichomonadida</taxon>
        <taxon>Tritrichomonadidae</taxon>
        <taxon>Tritrichomonas</taxon>
    </lineage>
</organism>
<evidence type="ECO:0000256" key="1">
    <source>
        <dbReference type="ARBA" id="ARBA00022532"/>
    </source>
</evidence>
<dbReference type="SUPFAM" id="SSF52210">
    <property type="entry name" value="Succinyl-CoA synthetase domains"/>
    <property type="match status" value="1"/>
</dbReference>
<keyword evidence="1 7" id="KW-0816">Tricarboxylic acid cycle</keyword>
<comment type="pathway">
    <text evidence="7">Carbohydrate metabolism; tricarboxylic acid cycle; succinate from succinyl-CoA (ligase route): step 1/1.</text>
</comment>
<dbReference type="GO" id="GO:0004775">
    <property type="term" value="F:succinate-CoA ligase (ADP-forming) activity"/>
    <property type="evidence" value="ECO:0007669"/>
    <property type="project" value="UniProtKB-UniRule"/>
</dbReference>
<dbReference type="InterPro" id="IPR017440">
    <property type="entry name" value="Cit_synth/succinyl-CoA_lig_AS"/>
</dbReference>
<keyword evidence="3 7" id="KW-0547">Nucleotide-binding</keyword>
<sequence length="311" mass="32404">MLSSSFARNASGNLPLLFLSKDTKVVVQGIGKQGQFHSRLMREYGTNVVGGVHAKKGGQIVAGMPIFSNVSECVKQTGANASLIFVPAPAAAQAMIEAADAGVDLIVCITEHIPQHDMIKVKKHLQEKGVALIGPNCPGIIQPSTHCKLGIIPTNIHQPGKIGIVSRSGTLTYEASHATSMAGLGQSTVVGIGGDPFAGQLHTDVVKRFAADPATEGIILIGEIGGTSEEDAAEWIAHNQLTKEKPIVAFIAGATAPPGKRMGHAGAIVSGGKGTAEGKYQALEAAGVRISRHPGNLGKFIYEEMKRMGRV</sequence>
<dbReference type="InterPro" id="IPR005810">
    <property type="entry name" value="CoA_lig_alpha"/>
</dbReference>
<dbReference type="InterPro" id="IPR005811">
    <property type="entry name" value="SUCC_ACL_C"/>
</dbReference>
<dbReference type="PRINTS" id="PR01798">
    <property type="entry name" value="SCOASYNTHASE"/>
</dbReference>
<evidence type="ECO:0000256" key="6">
    <source>
        <dbReference type="ARBA" id="ARBA00084108"/>
    </source>
</evidence>
<dbReference type="GeneID" id="94829213"/>
<evidence type="ECO:0000256" key="2">
    <source>
        <dbReference type="ARBA" id="ARBA00022598"/>
    </source>
</evidence>
<dbReference type="InterPro" id="IPR036291">
    <property type="entry name" value="NAD(P)-bd_dom_sf"/>
</dbReference>
<proteinExistence type="inferred from homology"/>
<dbReference type="RefSeq" id="XP_068351676.1">
    <property type="nucleotide sequence ID" value="XM_068494509.1"/>
</dbReference>
<feature type="domain" description="CoA-binding" evidence="10">
    <location>
        <begin position="18"/>
        <end position="113"/>
    </location>
</feature>
<dbReference type="GO" id="GO:0000166">
    <property type="term" value="F:nucleotide binding"/>
    <property type="evidence" value="ECO:0007669"/>
    <property type="project" value="UniProtKB-KW"/>
</dbReference>
<comment type="subunit">
    <text evidence="7">Heterodimer of an alpha and a beta subunit.</text>
</comment>
<reference evidence="12 13" key="2">
    <citation type="submission" date="2016-10" db="EMBL/GenBank/DDBJ databases">
        <authorList>
            <person name="Benchimol M."/>
            <person name="Almeida L.G."/>
            <person name="Vasconcelos A.T."/>
            <person name="Perreira-Neves A."/>
            <person name="Rosa I.A."/>
            <person name="Tasca T."/>
            <person name="Bogo M.R."/>
            <person name="de Souza W."/>
        </authorList>
    </citation>
    <scope>NUCLEOTIDE SEQUENCE [LARGE SCALE GENOMIC DNA]</scope>
    <source>
        <strain evidence="12 13">K</strain>
    </source>
</reference>
<gene>
    <name evidence="12" type="ORF">TRFO_08812</name>
</gene>
<feature type="active site" description="Tele-phosphohistidine intermediate" evidence="7 8">
    <location>
        <position position="264"/>
    </location>
</feature>
<dbReference type="PROSITE" id="PS01216">
    <property type="entry name" value="SUCCINYL_COA_LIG_1"/>
    <property type="match status" value="1"/>
</dbReference>
<dbReference type="SUPFAM" id="SSF51735">
    <property type="entry name" value="NAD(P)-binding Rossmann-fold domains"/>
    <property type="match status" value="1"/>
</dbReference>
<feature type="binding site" evidence="7">
    <location>
        <begin position="109"/>
        <end position="111"/>
    </location>
    <ligand>
        <name>CoA</name>
        <dbReference type="ChEBI" id="CHEBI:57287"/>
    </ligand>
</feature>
<dbReference type="PROSITE" id="PS00399">
    <property type="entry name" value="SUCCINYL_COA_LIG_2"/>
    <property type="match status" value="1"/>
</dbReference>
<keyword evidence="7" id="KW-0496">Mitochondrion</keyword>
<dbReference type="AlphaFoldDB" id="A0A1J4JLV9"/>
<dbReference type="Gene3D" id="3.40.50.261">
    <property type="entry name" value="Succinyl-CoA synthetase domains"/>
    <property type="match status" value="1"/>
</dbReference>
<dbReference type="InterPro" id="IPR016102">
    <property type="entry name" value="Succinyl-CoA_synth-like"/>
</dbReference>
<dbReference type="PIRSF" id="PIRSF001553">
    <property type="entry name" value="SucCS_alpha"/>
    <property type="match status" value="1"/>
</dbReference>
<dbReference type="FunFam" id="3.40.50.720:FF:000277">
    <property type="entry name" value="Succinate--CoA ligase [ADP-forming] subunit alpha"/>
    <property type="match status" value="1"/>
</dbReference>
<keyword evidence="6" id="KW-0377">Hydrogenosome</keyword>
<dbReference type="InterPro" id="IPR003781">
    <property type="entry name" value="CoA-bd"/>
</dbReference>